<dbReference type="SUPFAM" id="SSF53098">
    <property type="entry name" value="Ribonuclease H-like"/>
    <property type="match status" value="1"/>
</dbReference>
<name>A0AAP0BEA4_9ASPA</name>
<dbReference type="EMBL" id="JBBWWQ010000010">
    <property type="protein sequence ID" value="KAK8936578.1"/>
    <property type="molecule type" value="Genomic_DNA"/>
</dbReference>
<proteinExistence type="predicted"/>
<sequence length="118" mass="13383">MAKSSTSGSPRLQVARDVLHLYSLQFPILSQVARDVLSIPISTVATESALSTGGRILHPFRSSLSPKIVEALVCGRNWLRCKTTLIDLEEMLIDVEKYEELDKGKYYLSFKYRMYKIV</sequence>
<dbReference type="GO" id="GO:0046983">
    <property type="term" value="F:protein dimerization activity"/>
    <property type="evidence" value="ECO:0007669"/>
    <property type="project" value="InterPro"/>
</dbReference>
<dbReference type="PANTHER" id="PTHR23272:SF161">
    <property type="entry name" value="ZINC FINGER BED DOMAIN-CONTAINING PROTEIN RICESLEEPER 1-LIKE"/>
    <property type="match status" value="1"/>
</dbReference>
<evidence type="ECO:0000313" key="3">
    <source>
        <dbReference type="Proteomes" id="UP001418222"/>
    </source>
</evidence>
<feature type="domain" description="HAT C-terminal dimerisation" evidence="1">
    <location>
        <begin position="22"/>
        <end position="79"/>
    </location>
</feature>
<evidence type="ECO:0000313" key="2">
    <source>
        <dbReference type="EMBL" id="KAK8936578.1"/>
    </source>
</evidence>
<gene>
    <name evidence="2" type="ORF">KSP39_PZI012513</name>
</gene>
<dbReference type="PANTHER" id="PTHR23272">
    <property type="entry name" value="BED FINGER-RELATED"/>
    <property type="match status" value="1"/>
</dbReference>
<dbReference type="InterPro" id="IPR008906">
    <property type="entry name" value="HATC_C_dom"/>
</dbReference>
<reference evidence="2 3" key="1">
    <citation type="journal article" date="2022" name="Nat. Plants">
        <title>Genomes of leafy and leafless Platanthera orchids illuminate the evolution of mycoheterotrophy.</title>
        <authorList>
            <person name="Li M.H."/>
            <person name="Liu K.W."/>
            <person name="Li Z."/>
            <person name="Lu H.C."/>
            <person name="Ye Q.L."/>
            <person name="Zhang D."/>
            <person name="Wang J.Y."/>
            <person name="Li Y.F."/>
            <person name="Zhong Z.M."/>
            <person name="Liu X."/>
            <person name="Yu X."/>
            <person name="Liu D.K."/>
            <person name="Tu X.D."/>
            <person name="Liu B."/>
            <person name="Hao Y."/>
            <person name="Liao X.Y."/>
            <person name="Jiang Y.T."/>
            <person name="Sun W.H."/>
            <person name="Chen J."/>
            <person name="Chen Y.Q."/>
            <person name="Ai Y."/>
            <person name="Zhai J.W."/>
            <person name="Wu S.S."/>
            <person name="Zhou Z."/>
            <person name="Hsiao Y.Y."/>
            <person name="Wu W.L."/>
            <person name="Chen Y.Y."/>
            <person name="Lin Y.F."/>
            <person name="Hsu J.L."/>
            <person name="Li C.Y."/>
            <person name="Wang Z.W."/>
            <person name="Zhao X."/>
            <person name="Zhong W.Y."/>
            <person name="Ma X.K."/>
            <person name="Ma L."/>
            <person name="Huang J."/>
            <person name="Chen G.Z."/>
            <person name="Huang M.Z."/>
            <person name="Huang L."/>
            <person name="Peng D.H."/>
            <person name="Luo Y.B."/>
            <person name="Zou S.Q."/>
            <person name="Chen S.P."/>
            <person name="Lan S."/>
            <person name="Tsai W.C."/>
            <person name="Van de Peer Y."/>
            <person name="Liu Z.J."/>
        </authorList>
    </citation>
    <scope>NUCLEOTIDE SEQUENCE [LARGE SCALE GENOMIC DNA]</scope>
    <source>
        <strain evidence="2">Lor287</strain>
    </source>
</reference>
<dbReference type="Pfam" id="PF05699">
    <property type="entry name" value="Dimer_Tnp_hAT"/>
    <property type="match status" value="1"/>
</dbReference>
<evidence type="ECO:0000259" key="1">
    <source>
        <dbReference type="Pfam" id="PF05699"/>
    </source>
</evidence>
<protein>
    <recommendedName>
        <fullName evidence="1">HAT C-terminal dimerisation domain-containing protein</fullName>
    </recommendedName>
</protein>
<dbReference type="AlphaFoldDB" id="A0AAP0BEA4"/>
<dbReference type="Proteomes" id="UP001418222">
    <property type="component" value="Unassembled WGS sequence"/>
</dbReference>
<organism evidence="2 3">
    <name type="scientific">Platanthera zijinensis</name>
    <dbReference type="NCBI Taxonomy" id="2320716"/>
    <lineage>
        <taxon>Eukaryota</taxon>
        <taxon>Viridiplantae</taxon>
        <taxon>Streptophyta</taxon>
        <taxon>Embryophyta</taxon>
        <taxon>Tracheophyta</taxon>
        <taxon>Spermatophyta</taxon>
        <taxon>Magnoliopsida</taxon>
        <taxon>Liliopsida</taxon>
        <taxon>Asparagales</taxon>
        <taxon>Orchidaceae</taxon>
        <taxon>Orchidoideae</taxon>
        <taxon>Orchideae</taxon>
        <taxon>Orchidinae</taxon>
        <taxon>Platanthera</taxon>
    </lineage>
</organism>
<accession>A0AAP0BEA4</accession>
<dbReference type="InterPro" id="IPR012337">
    <property type="entry name" value="RNaseH-like_sf"/>
</dbReference>
<comment type="caution">
    <text evidence="2">The sequence shown here is derived from an EMBL/GenBank/DDBJ whole genome shotgun (WGS) entry which is preliminary data.</text>
</comment>
<keyword evidence="3" id="KW-1185">Reference proteome</keyword>